<accession>A0ABM8PVL0</accession>
<proteinExistence type="predicted"/>
<sequence>MGHWSRADRAKGGGVFFLILFLLGVSGCFRDEEVQFKDSRYPLLSDLYNRFDPEKPGFGTADYPGFDAVDIPKAYAQVLLAEVERNRHGLLPEFPSLAAVSGRWLLDHDDIDGDGIVGWGVPIAWDAYGDGSENPANTVYTISTAIAVDALMTWMERDPTSPKAEIFETVTAALRPFTNPRLRSPSGLMPYSFQDSDLVYDTFNPAAYMAGQLQRFSLLTDDVELREALRSVADNTVQVLLDQHRVNEATGSWYWHYSIQEDVANDLPHANYIIDGLMKYRHYGGRLGNRIDMEAALSHLREFSDTEAGYVRAWPKLQKNIDRPARTYDLGIAMSLTCAAPGMADLSPVLAAELPKYRDADGFLKYPKGTNFADELVVNEYEAYLYRGIVDCTLYEERRVPKEVSTTRPQSAETPNSSVSHMLAAGADGGITVPFVSPAEGKPSTVNARGDLPLNMTLREPNRPEIVFGKGEIPIASHDLGTRRAIFVRSMPGNELSLAVADEAGNLATRFPIQHSSDSQPIFRASTVQNGEVYLVYYDNISLNNYLARYAVQTQNVTQVGQSLKLPLLQDPAGGTYEMIPGVFLFPVGTSEIALVGGTLNGRYSSEEGFHEKRVDNCLRAVEAVAAPRGPVILCQARTSVDGRKEFFLVGPEGQPLPQLGEDSVPFDVRFKSGGVKVDFAADPDGYARMLRFDLQRIQQNGWMEFGTNNDEGRIPWSQIYYLSGMLDFLLIAQNEPGIGRAFADLLEDMRVRLDMEMLLIDWHWREGRYKTRGFTVDRSPALFAVQSSRLVLLMDRYLSELAHPLPLPGYQSARQAMHCLTGHIDMLQRGGEPVWWMQPGNASLRWPKGSSFYFDGLAVPYNHQNEWAYAVRRTEAVPECAGAKDAGAEIIAHFMRHIAPMGIFPNDGSWNYWWGTAYDGWNSTDGVSLNMPSYGGDKIKAWISFRTMDLMAVLAHLDTFDAPTRHHLLRSVRHQIYNGHVYPFANYELQRQGEQPILSPRVARHYARVSSPWELQSAAWAYRALVSQP</sequence>
<evidence type="ECO:0000313" key="1">
    <source>
        <dbReference type="EMBL" id="CAD7050821.1"/>
    </source>
</evidence>
<reference evidence="1 2" key="1">
    <citation type="submission" date="2020-11" db="EMBL/GenBank/DDBJ databases">
        <authorList>
            <person name="Lassalle F."/>
        </authorList>
    </citation>
    <scope>NUCLEOTIDE SEQUENCE [LARGE SCALE GENOMIC DNA]</scope>
    <source>
        <strain evidence="1 2">AB21</strain>
    </source>
</reference>
<dbReference type="RefSeq" id="WP_142589233.1">
    <property type="nucleotide sequence ID" value="NZ_CABFWE030000011.1"/>
</dbReference>
<dbReference type="EMBL" id="CABFWE030000011">
    <property type="protein sequence ID" value="CAD7050821.1"/>
    <property type="molecule type" value="Genomic_DNA"/>
</dbReference>
<protein>
    <submittedName>
        <fullName evidence="1">Uncharacterized protein</fullName>
    </submittedName>
</protein>
<dbReference type="PROSITE" id="PS51257">
    <property type="entry name" value="PROKAR_LIPOPROTEIN"/>
    <property type="match status" value="1"/>
</dbReference>
<gene>
    <name evidence="1" type="ORF">RHAB21_04221</name>
</gene>
<name>A0ABM8PVL0_9HYPH</name>
<dbReference type="Proteomes" id="UP000601041">
    <property type="component" value="Unassembled WGS sequence"/>
</dbReference>
<comment type="caution">
    <text evidence="1">The sequence shown here is derived from an EMBL/GenBank/DDBJ whole genome shotgun (WGS) entry which is preliminary data.</text>
</comment>
<evidence type="ECO:0000313" key="2">
    <source>
        <dbReference type="Proteomes" id="UP000601041"/>
    </source>
</evidence>
<organism evidence="1 2">
    <name type="scientific">Pseudorhizobium halotolerans</name>
    <dbReference type="NCBI Taxonomy" id="1233081"/>
    <lineage>
        <taxon>Bacteria</taxon>
        <taxon>Pseudomonadati</taxon>
        <taxon>Pseudomonadota</taxon>
        <taxon>Alphaproteobacteria</taxon>
        <taxon>Hyphomicrobiales</taxon>
        <taxon>Rhizobiaceae</taxon>
        <taxon>Rhizobium/Agrobacterium group</taxon>
        <taxon>Pseudorhizobium</taxon>
    </lineage>
</organism>
<keyword evidence="2" id="KW-1185">Reference proteome</keyword>